<organism evidence="11 12">
    <name type="scientific">Tetraparma gracilis</name>
    <dbReference type="NCBI Taxonomy" id="2962635"/>
    <lineage>
        <taxon>Eukaryota</taxon>
        <taxon>Sar</taxon>
        <taxon>Stramenopiles</taxon>
        <taxon>Ochrophyta</taxon>
        <taxon>Bolidophyceae</taxon>
        <taxon>Parmales</taxon>
        <taxon>Triparmaceae</taxon>
        <taxon>Tetraparma</taxon>
    </lineage>
</organism>
<evidence type="ECO:0000256" key="5">
    <source>
        <dbReference type="ARBA" id="ARBA00022691"/>
    </source>
</evidence>
<evidence type="ECO:0000256" key="3">
    <source>
        <dbReference type="ARBA" id="ARBA00022485"/>
    </source>
</evidence>
<dbReference type="NCBIfam" id="NF004019">
    <property type="entry name" value="PRK05481.1"/>
    <property type="match status" value="1"/>
</dbReference>
<dbReference type="InterPro" id="IPR013785">
    <property type="entry name" value="Aldolase_TIM"/>
</dbReference>
<dbReference type="InterPro" id="IPR006638">
    <property type="entry name" value="Elp3/MiaA/NifB-like_rSAM"/>
</dbReference>
<dbReference type="Pfam" id="PF04055">
    <property type="entry name" value="Radical_SAM"/>
    <property type="match status" value="1"/>
</dbReference>
<evidence type="ECO:0000256" key="7">
    <source>
        <dbReference type="ARBA" id="ARBA00023004"/>
    </source>
</evidence>
<keyword evidence="8" id="KW-0411">Iron-sulfur</keyword>
<dbReference type="PROSITE" id="PS51918">
    <property type="entry name" value="RADICAL_SAM"/>
    <property type="match status" value="1"/>
</dbReference>
<comment type="catalytic activity">
    <reaction evidence="9">
        <text>[[Fe-S] cluster scaffold protein carrying a second [4Fe-4S](2+) cluster] + N(6)-octanoyl-L-lysyl-[protein] + 2 oxidized [2Fe-2S]-[ferredoxin] + 2 S-adenosyl-L-methionine + 4 H(+) = [[Fe-S] cluster scaffold protein] + N(6)-[(R)-dihydrolipoyl]-L-lysyl-[protein] + 4 Fe(3+) + 2 hydrogen sulfide + 2 5'-deoxyadenosine + 2 L-methionine + 2 reduced [2Fe-2S]-[ferredoxin]</text>
        <dbReference type="Rhea" id="RHEA:16585"/>
        <dbReference type="Rhea" id="RHEA-COMP:9928"/>
        <dbReference type="Rhea" id="RHEA-COMP:10000"/>
        <dbReference type="Rhea" id="RHEA-COMP:10001"/>
        <dbReference type="Rhea" id="RHEA-COMP:10475"/>
        <dbReference type="Rhea" id="RHEA-COMP:14568"/>
        <dbReference type="Rhea" id="RHEA-COMP:14569"/>
        <dbReference type="ChEBI" id="CHEBI:15378"/>
        <dbReference type="ChEBI" id="CHEBI:17319"/>
        <dbReference type="ChEBI" id="CHEBI:29034"/>
        <dbReference type="ChEBI" id="CHEBI:29919"/>
        <dbReference type="ChEBI" id="CHEBI:33722"/>
        <dbReference type="ChEBI" id="CHEBI:33737"/>
        <dbReference type="ChEBI" id="CHEBI:33738"/>
        <dbReference type="ChEBI" id="CHEBI:57844"/>
        <dbReference type="ChEBI" id="CHEBI:59789"/>
        <dbReference type="ChEBI" id="CHEBI:78809"/>
        <dbReference type="ChEBI" id="CHEBI:83100"/>
        <dbReference type="EC" id="2.8.1.8"/>
    </reaction>
</comment>
<dbReference type="EMBL" id="BRYB01003749">
    <property type="protein sequence ID" value="GMI19979.1"/>
    <property type="molecule type" value="Genomic_DNA"/>
</dbReference>
<dbReference type="NCBIfam" id="NF009544">
    <property type="entry name" value="PRK12928.1"/>
    <property type="match status" value="1"/>
</dbReference>
<dbReference type="PANTHER" id="PTHR10949">
    <property type="entry name" value="LIPOYL SYNTHASE"/>
    <property type="match status" value="1"/>
</dbReference>
<sequence>PPPPNPPRYVVLTSVDRDDLPDQGSGHFRRVVEAIKRKKPSMLVEALTPDFQGDLDLVANVALSGLDVYAHNIETVRRTTPRVRDRRAGYDQTLSVLRHVKTVADVVTKTSIMLGVGETDEEIEETLRDLRGADVDVVTFGQYLQPSKRHMPVKKYVTPEKFDEWAAVAEGMGFLYVASGPLVRSSYKAGEFFIKNIVEKRKKEAGGGGVVVERVEAAGGGGA</sequence>
<comment type="cofactor">
    <cofactor evidence="1">
        <name>[4Fe-4S] cluster</name>
        <dbReference type="ChEBI" id="CHEBI:49883"/>
    </cofactor>
</comment>
<proteinExistence type="inferred from homology"/>
<evidence type="ECO:0000256" key="9">
    <source>
        <dbReference type="ARBA" id="ARBA00047326"/>
    </source>
</evidence>
<dbReference type="InterPro" id="IPR003698">
    <property type="entry name" value="Lipoyl_synth"/>
</dbReference>
<keyword evidence="5" id="KW-0949">S-adenosyl-L-methionine</keyword>
<dbReference type="EC" id="2.8.1.8" evidence="2"/>
<reference evidence="11 12" key="1">
    <citation type="journal article" date="2023" name="Commun. Biol.">
        <title>Genome analysis of Parmales, the sister group of diatoms, reveals the evolutionary specialization of diatoms from phago-mixotrophs to photoautotrophs.</title>
        <authorList>
            <person name="Ban H."/>
            <person name="Sato S."/>
            <person name="Yoshikawa S."/>
            <person name="Yamada K."/>
            <person name="Nakamura Y."/>
            <person name="Ichinomiya M."/>
            <person name="Sato N."/>
            <person name="Blanc-Mathieu R."/>
            <person name="Endo H."/>
            <person name="Kuwata A."/>
            <person name="Ogata H."/>
        </authorList>
    </citation>
    <scope>NUCLEOTIDE SEQUENCE [LARGE SCALE GENOMIC DNA]</scope>
</reference>
<evidence type="ECO:0000256" key="6">
    <source>
        <dbReference type="ARBA" id="ARBA00022723"/>
    </source>
</evidence>
<dbReference type="InterPro" id="IPR058240">
    <property type="entry name" value="rSAM_sf"/>
</dbReference>
<evidence type="ECO:0000256" key="2">
    <source>
        <dbReference type="ARBA" id="ARBA00012237"/>
    </source>
</evidence>
<evidence type="ECO:0000256" key="8">
    <source>
        <dbReference type="ARBA" id="ARBA00023014"/>
    </source>
</evidence>
<evidence type="ECO:0000259" key="10">
    <source>
        <dbReference type="PROSITE" id="PS51918"/>
    </source>
</evidence>
<keyword evidence="12" id="KW-1185">Reference proteome</keyword>
<keyword evidence="4" id="KW-0808">Transferase</keyword>
<dbReference type="Gene3D" id="3.20.20.70">
    <property type="entry name" value="Aldolase class I"/>
    <property type="match status" value="1"/>
</dbReference>
<comment type="caution">
    <text evidence="11">The sequence shown here is derived from an EMBL/GenBank/DDBJ whole genome shotgun (WGS) entry which is preliminary data.</text>
</comment>
<feature type="non-terminal residue" evidence="11">
    <location>
        <position position="1"/>
    </location>
</feature>
<feature type="domain" description="Radical SAM core" evidence="10">
    <location>
        <begin position="1"/>
        <end position="175"/>
    </location>
</feature>
<dbReference type="SUPFAM" id="SSF102114">
    <property type="entry name" value="Radical SAM enzymes"/>
    <property type="match status" value="1"/>
</dbReference>
<dbReference type="HAMAP" id="MF_00206">
    <property type="entry name" value="Lipoyl_synth"/>
    <property type="match status" value="1"/>
</dbReference>
<evidence type="ECO:0000256" key="1">
    <source>
        <dbReference type="ARBA" id="ARBA00001966"/>
    </source>
</evidence>
<evidence type="ECO:0000313" key="12">
    <source>
        <dbReference type="Proteomes" id="UP001165060"/>
    </source>
</evidence>
<evidence type="ECO:0000256" key="4">
    <source>
        <dbReference type="ARBA" id="ARBA00022679"/>
    </source>
</evidence>
<dbReference type="InterPro" id="IPR007197">
    <property type="entry name" value="rSAM"/>
</dbReference>
<protein>
    <recommendedName>
        <fullName evidence="2">lipoyl synthase</fullName>
        <ecNumber evidence="2">2.8.1.8</ecNumber>
    </recommendedName>
</protein>
<keyword evidence="6" id="KW-0479">Metal-binding</keyword>
<gene>
    <name evidence="11" type="ORF">TeGR_g3766</name>
</gene>
<name>A0ABQ6M5Q3_9STRA</name>
<dbReference type="Proteomes" id="UP001165060">
    <property type="component" value="Unassembled WGS sequence"/>
</dbReference>
<accession>A0ABQ6M5Q3</accession>
<dbReference type="SMART" id="SM00729">
    <property type="entry name" value="Elp3"/>
    <property type="match status" value="1"/>
</dbReference>
<keyword evidence="3" id="KW-0004">4Fe-4S</keyword>
<keyword evidence="7" id="KW-0408">Iron</keyword>
<evidence type="ECO:0000313" key="11">
    <source>
        <dbReference type="EMBL" id="GMI19979.1"/>
    </source>
</evidence>
<dbReference type="PANTHER" id="PTHR10949:SF0">
    <property type="entry name" value="LIPOYL SYNTHASE, MITOCHONDRIAL"/>
    <property type="match status" value="1"/>
</dbReference>